<evidence type="ECO:0000256" key="6">
    <source>
        <dbReference type="SAM" id="Phobius"/>
    </source>
</evidence>
<keyword evidence="3 6" id="KW-0812">Transmembrane</keyword>
<dbReference type="InterPro" id="IPR002797">
    <property type="entry name" value="Polysacc_synth"/>
</dbReference>
<dbReference type="KEGG" id="cmic:caldi_31070"/>
<feature type="transmembrane region" description="Helical" evidence="6">
    <location>
        <begin position="104"/>
        <end position="125"/>
    </location>
</feature>
<keyword evidence="4 6" id="KW-1133">Transmembrane helix</keyword>
<feature type="transmembrane region" description="Helical" evidence="6">
    <location>
        <begin position="64"/>
        <end position="84"/>
    </location>
</feature>
<feature type="transmembrane region" description="Helical" evidence="6">
    <location>
        <begin position="472"/>
        <end position="490"/>
    </location>
</feature>
<dbReference type="CDD" id="cd13124">
    <property type="entry name" value="MATE_SpoVB_like"/>
    <property type="match status" value="1"/>
</dbReference>
<keyword evidence="8" id="KW-1185">Reference proteome</keyword>
<evidence type="ECO:0000256" key="4">
    <source>
        <dbReference type="ARBA" id="ARBA00022989"/>
    </source>
</evidence>
<feature type="transmembrane region" description="Helical" evidence="6">
    <location>
        <begin position="416"/>
        <end position="433"/>
    </location>
</feature>
<feature type="transmembrane region" description="Helical" evidence="6">
    <location>
        <begin position="304"/>
        <end position="326"/>
    </location>
</feature>
<evidence type="ECO:0000256" key="3">
    <source>
        <dbReference type="ARBA" id="ARBA00022692"/>
    </source>
</evidence>
<dbReference type="PANTHER" id="PTHR30250">
    <property type="entry name" value="PST FAMILY PREDICTED COLANIC ACID TRANSPORTER"/>
    <property type="match status" value="1"/>
</dbReference>
<evidence type="ECO:0008006" key="9">
    <source>
        <dbReference type="Google" id="ProtNLM"/>
    </source>
</evidence>
<dbReference type="AlphaFoldDB" id="A0AA35CMT3"/>
<name>A0AA35CMT3_9FIRM</name>
<organism evidence="7 8">
    <name type="scientific">Caldinitratiruptor microaerophilus</name>
    <dbReference type="NCBI Taxonomy" id="671077"/>
    <lineage>
        <taxon>Bacteria</taxon>
        <taxon>Bacillati</taxon>
        <taxon>Bacillota</taxon>
        <taxon>Clostridia</taxon>
        <taxon>Eubacteriales</taxon>
        <taxon>Symbiobacteriaceae</taxon>
        <taxon>Caldinitratiruptor</taxon>
    </lineage>
</organism>
<protein>
    <recommendedName>
        <fullName evidence="9">Peptidoglycan lipid II flippase</fullName>
    </recommendedName>
</protein>
<feature type="transmembrane region" description="Helical" evidence="6">
    <location>
        <begin position="347"/>
        <end position="367"/>
    </location>
</feature>
<feature type="transmembrane region" description="Helical" evidence="6">
    <location>
        <begin position="261"/>
        <end position="284"/>
    </location>
</feature>
<gene>
    <name evidence="7" type="ORF">caldi_31070</name>
</gene>
<proteinExistence type="predicted"/>
<feature type="transmembrane region" description="Helical" evidence="6">
    <location>
        <begin position="200"/>
        <end position="221"/>
    </location>
</feature>
<dbReference type="EMBL" id="AP025628">
    <property type="protein sequence ID" value="BDG62017.1"/>
    <property type="molecule type" value="Genomic_DNA"/>
</dbReference>
<reference evidence="7" key="1">
    <citation type="submission" date="2022-03" db="EMBL/GenBank/DDBJ databases">
        <title>Complete genome sequence of Caldinitratiruptor microaerophilus.</title>
        <authorList>
            <person name="Mukaiyama R."/>
            <person name="Nishiyama T."/>
            <person name="Ueda K."/>
        </authorList>
    </citation>
    <scope>NUCLEOTIDE SEQUENCE</scope>
    <source>
        <strain evidence="7">JCM 16183</strain>
    </source>
</reference>
<dbReference type="GO" id="GO:0005886">
    <property type="term" value="C:plasma membrane"/>
    <property type="evidence" value="ECO:0007669"/>
    <property type="project" value="UniProtKB-SubCell"/>
</dbReference>
<feature type="transmembrane region" description="Helical" evidence="6">
    <location>
        <begin position="373"/>
        <end position="395"/>
    </location>
</feature>
<evidence type="ECO:0000256" key="5">
    <source>
        <dbReference type="ARBA" id="ARBA00023136"/>
    </source>
</evidence>
<dbReference type="Proteomes" id="UP001163687">
    <property type="component" value="Chromosome"/>
</dbReference>
<dbReference type="InterPro" id="IPR024923">
    <property type="entry name" value="PG_synth_SpoVB"/>
</dbReference>
<keyword evidence="2" id="KW-1003">Cell membrane</keyword>
<dbReference type="RefSeq" id="WP_264842627.1">
    <property type="nucleotide sequence ID" value="NZ_AP025628.1"/>
</dbReference>
<feature type="transmembrane region" description="Helical" evidence="6">
    <location>
        <begin position="439"/>
        <end position="460"/>
    </location>
</feature>
<evidence type="ECO:0000313" key="7">
    <source>
        <dbReference type="EMBL" id="BDG62017.1"/>
    </source>
</evidence>
<keyword evidence="5 6" id="KW-0472">Membrane</keyword>
<feature type="transmembrane region" description="Helical" evidence="6">
    <location>
        <begin position="14"/>
        <end position="35"/>
    </location>
</feature>
<dbReference type="Pfam" id="PF01943">
    <property type="entry name" value="Polysacc_synt"/>
    <property type="match status" value="1"/>
</dbReference>
<feature type="transmembrane region" description="Helical" evidence="6">
    <location>
        <begin position="502"/>
        <end position="523"/>
    </location>
</feature>
<dbReference type="PANTHER" id="PTHR30250:SF21">
    <property type="entry name" value="LIPID II FLIPPASE MURJ"/>
    <property type="match status" value="1"/>
</dbReference>
<comment type="subcellular location">
    <subcellularLocation>
        <location evidence="1">Cell membrane</location>
        <topology evidence="1">Multi-pass membrane protein</topology>
    </subcellularLocation>
</comment>
<sequence>MEEQFRKEGRVESFARGALIITLAVLFSRLLGALYRPIVVRLFAPFDGQHGEAGFGLTQVPAPAYLVVLSVSAFGINIAISRLVADRVARGRYRSAWRVFRLSLVLMSALGLVLGAAFYAAAPLLATAAGRPETAPGFQAIAPAIFLVSVMAAYRGLFQGLQRMGPYAASQVYEQIVRIVAGIALVWLLAPRSVPLAAAGYNFGATAGALTGLVYLVLVFWRQRRELLPTLFDPARADGRGQAAAGPDEAAWPVLREVLRLAAPISIIGAVQPLILMTDSFLVITRLEAAGVTAQSADALLGQLANSFSIVWLPAILTAGLYTSLVPAITESLARHNWAEARSRSITAYRLTLLFSLPATAGIWVLADGIYKLFFLSEGGPVLRALAPATFFMMLQQTSSGVLQGAGDIATPVRNFLLGAGLKVVLTFWWTATGLGARGAAYATGAAFALAGGLNVLAVRRRFGALARDPGDWLRPAAAALVMSAFAAAAERPLAALLGSQRLGTVAVVVLAAGVYGAALLGVRGITARDLRMLPGPGPRLAGLLLRWRLLPPEGGTETGSGGGTAR</sequence>
<feature type="transmembrane region" description="Helical" evidence="6">
    <location>
        <begin position="175"/>
        <end position="194"/>
    </location>
</feature>
<feature type="transmembrane region" description="Helical" evidence="6">
    <location>
        <begin position="137"/>
        <end position="154"/>
    </location>
</feature>
<evidence type="ECO:0000256" key="2">
    <source>
        <dbReference type="ARBA" id="ARBA00022475"/>
    </source>
</evidence>
<evidence type="ECO:0000256" key="1">
    <source>
        <dbReference type="ARBA" id="ARBA00004651"/>
    </source>
</evidence>
<dbReference type="InterPro" id="IPR050833">
    <property type="entry name" value="Poly_Biosynth_Transport"/>
</dbReference>
<dbReference type="PIRSF" id="PIRSF038958">
    <property type="entry name" value="PG_synth_SpoVB"/>
    <property type="match status" value="1"/>
</dbReference>
<evidence type="ECO:0000313" key="8">
    <source>
        <dbReference type="Proteomes" id="UP001163687"/>
    </source>
</evidence>
<accession>A0AA35CMT3</accession>